<protein>
    <submittedName>
        <fullName evidence="1">Uncharacterized protein</fullName>
    </submittedName>
</protein>
<dbReference type="STRING" id="1121324.CLIT_13c01550"/>
<dbReference type="AlphaFoldDB" id="A0A069RDJ0"/>
<keyword evidence="2" id="KW-1185">Reference proteome</keyword>
<evidence type="ECO:0000313" key="1">
    <source>
        <dbReference type="EMBL" id="KDR94833.1"/>
    </source>
</evidence>
<dbReference type="Proteomes" id="UP000027946">
    <property type="component" value="Unassembled WGS sequence"/>
</dbReference>
<gene>
    <name evidence="1" type="ORF">CLIT_13c01550</name>
</gene>
<name>A0A069RDJ0_PEPLI</name>
<dbReference type="EMBL" id="JJMM01000013">
    <property type="protein sequence ID" value="KDR94833.1"/>
    <property type="molecule type" value="Genomic_DNA"/>
</dbReference>
<evidence type="ECO:0000313" key="2">
    <source>
        <dbReference type="Proteomes" id="UP000027946"/>
    </source>
</evidence>
<sequence>MSSNSKLYAINLFLANLKVFAEYEYSVWFLFNKFRLYLELVSVDIKRIPLEQVNVQGVFGDTLIKIYKIKYGVGV</sequence>
<comment type="caution">
    <text evidence="1">The sequence shown here is derived from an EMBL/GenBank/DDBJ whole genome shotgun (WGS) entry which is preliminary data.</text>
</comment>
<organism evidence="1 2">
    <name type="scientific">Peptoclostridium litorale DSM 5388</name>
    <dbReference type="NCBI Taxonomy" id="1121324"/>
    <lineage>
        <taxon>Bacteria</taxon>
        <taxon>Bacillati</taxon>
        <taxon>Bacillota</taxon>
        <taxon>Clostridia</taxon>
        <taxon>Peptostreptococcales</taxon>
        <taxon>Peptoclostridiaceae</taxon>
        <taxon>Peptoclostridium</taxon>
    </lineage>
</organism>
<proteinExistence type="predicted"/>
<reference evidence="1 2" key="1">
    <citation type="submission" date="2014-03" db="EMBL/GenBank/DDBJ databases">
        <title>Genome sequence of Clostridium litorale W6, DSM 5388.</title>
        <authorList>
            <person name="Poehlein A."/>
            <person name="Jagirdar A."/>
            <person name="Khonsari B."/>
            <person name="Chibani C.M."/>
            <person name="Gutierrez Gutierrez D.A."/>
            <person name="Davydova E."/>
            <person name="Alghaithi H.S."/>
            <person name="Nair K.P."/>
            <person name="Dhamotharan K."/>
            <person name="Chandran L."/>
            <person name="G W."/>
            <person name="Daniel R."/>
        </authorList>
    </citation>
    <scope>NUCLEOTIDE SEQUENCE [LARGE SCALE GENOMIC DNA]</scope>
    <source>
        <strain evidence="1 2">W6</strain>
    </source>
</reference>
<accession>A0A069RDJ0</accession>